<feature type="binding site" evidence="15">
    <location>
        <begin position="190"/>
        <end position="197"/>
    </location>
    <ligand>
        <name>NAD(+)</name>
        <dbReference type="ChEBI" id="CHEBI:57540"/>
    </ligand>
</feature>
<feature type="active site" description="Proton acceptor" evidence="14">
    <location>
        <position position="451"/>
    </location>
</feature>
<dbReference type="GO" id="GO:0050660">
    <property type="term" value="F:flavin adenine dinucleotide binding"/>
    <property type="evidence" value="ECO:0007669"/>
    <property type="project" value="InterPro"/>
</dbReference>
<keyword evidence="6" id="KW-0963">Cytoplasm</keyword>
<dbReference type="NCBIfam" id="TIGR01350">
    <property type="entry name" value="lipoamide_DH"/>
    <property type="match status" value="1"/>
</dbReference>
<dbReference type="EC" id="1.8.1.4" evidence="4 17"/>
<dbReference type="InterPro" id="IPR012999">
    <property type="entry name" value="Pyr_OxRdtase_I_AS"/>
</dbReference>
<keyword evidence="8 15" id="KW-0274">FAD</keyword>
<dbReference type="PANTHER" id="PTHR22912:SF217">
    <property type="entry name" value="DIHYDROLIPOYL DEHYDROGENASE"/>
    <property type="match status" value="1"/>
</dbReference>
<comment type="miscellaneous">
    <text evidence="17">The active site is a redox-active disulfide bond.</text>
</comment>
<sequence length="472" mass="50295">MAYEYDLVILGGGTAGYVAAIKASQLGMKTAVVEKEKLGGTCLHKGCIPTKSMLKSAEVANTMKHAGIFGIGSVEPEIDMGKVQERKQEVVDQMYNGVRHLMKKHKVDVFNGHGRILGPSIFSPMAGTVAVEHPEDEEAESEILINQHVLVATGSHPRPLPFLPFDGSLVLSSDDMMTLDHIPSRMVIIGGGVIGLEFASILTDLGTHVTVVEAGNQIIPHEDKDLAGALKKALEAEGVTFRVGTALDEDRISKGEDAITLQFDEGEETFDKALVAIGRAPNTEDLGLGNTKIQLDGGYISTNAYYTTKDANIYAVGDVIGNLQLAHVATKEAVIAVEHMAEKRPYTLDYTTVPRCIYTHPEVASIGRTEKELKEAGMEYSVHKVPFAAVGKAVIAHGGKGFGKMLVEPETKDMLGLSLIGPGATELINEAALAKFLDASALEVGSAIHAHPSIGEVMMELGLDAEGIGIHV</sequence>
<dbReference type="InterPro" id="IPR004099">
    <property type="entry name" value="Pyr_nucl-diS_OxRdtase_dimer"/>
</dbReference>
<dbReference type="GeneID" id="77844054"/>
<dbReference type="InterPro" id="IPR006258">
    <property type="entry name" value="Lipoamide_DH"/>
</dbReference>
<dbReference type="InterPro" id="IPR016156">
    <property type="entry name" value="FAD/NAD-linked_Rdtase_dimer_sf"/>
</dbReference>
<evidence type="ECO:0000313" key="22">
    <source>
        <dbReference type="Proteomes" id="UP000031546"/>
    </source>
</evidence>
<dbReference type="PRINTS" id="PR00368">
    <property type="entry name" value="FADPNR"/>
</dbReference>
<comment type="subcellular location">
    <subcellularLocation>
        <location evidence="2">Cytoplasm</location>
    </subcellularLocation>
</comment>
<keyword evidence="11" id="KW-1015">Disulfide bond</keyword>
<evidence type="ECO:0000256" key="6">
    <source>
        <dbReference type="ARBA" id="ARBA00022490"/>
    </source>
</evidence>
<reference evidence="20 22" key="1">
    <citation type="submission" date="2015-01" db="EMBL/GenBank/DDBJ databases">
        <title>Genome sequences of high lactate-tolerant strain Salinicoccus roseus W12 with industrial interest.</title>
        <authorList>
            <person name="Wang H."/>
            <person name="Yu B."/>
        </authorList>
    </citation>
    <scope>NUCLEOTIDE SEQUENCE [LARGE SCALE GENOMIC DNA]</scope>
    <source>
        <strain evidence="20 22">W12</strain>
    </source>
</reference>
<dbReference type="RefSeq" id="WP_040104686.1">
    <property type="nucleotide sequence ID" value="NZ_JABEVU030000001.1"/>
</dbReference>
<dbReference type="InterPro" id="IPR023753">
    <property type="entry name" value="FAD/NAD-binding_dom"/>
</dbReference>
<evidence type="ECO:0000313" key="20">
    <source>
        <dbReference type="EMBL" id="KIH71912.1"/>
    </source>
</evidence>
<keyword evidence="7 17" id="KW-0285">Flavoprotein</keyword>
<dbReference type="GO" id="GO:0004148">
    <property type="term" value="F:dihydrolipoyl dehydrogenase (NADH) activity"/>
    <property type="evidence" value="ECO:0007669"/>
    <property type="project" value="UniProtKB-EC"/>
</dbReference>
<evidence type="ECO:0000256" key="16">
    <source>
        <dbReference type="PIRSR" id="PIRSR000350-4"/>
    </source>
</evidence>
<dbReference type="Gene3D" id="3.50.50.60">
    <property type="entry name" value="FAD/NAD(P)-binding domain"/>
    <property type="match status" value="2"/>
</dbReference>
<proteinExistence type="inferred from homology"/>
<feature type="binding site" evidence="15">
    <location>
        <position position="278"/>
    </location>
    <ligand>
        <name>NAD(+)</name>
        <dbReference type="ChEBI" id="CHEBI:57540"/>
    </ligand>
</feature>
<dbReference type="STRING" id="45670.SN16_00675"/>
<feature type="disulfide bond" description="Redox-active" evidence="16">
    <location>
        <begin position="42"/>
        <end position="47"/>
    </location>
</feature>
<dbReference type="PROSITE" id="PS00076">
    <property type="entry name" value="PYRIDINE_REDOX_1"/>
    <property type="match status" value="1"/>
</dbReference>
<feature type="binding site" evidence="15">
    <location>
        <position position="51"/>
    </location>
    <ligand>
        <name>FAD</name>
        <dbReference type="ChEBI" id="CHEBI:57692"/>
    </ligand>
</feature>
<feature type="binding site" evidence="15">
    <location>
        <position position="213"/>
    </location>
    <ligand>
        <name>NAD(+)</name>
        <dbReference type="ChEBI" id="CHEBI:57540"/>
    </ligand>
</feature>
<evidence type="ECO:0000256" key="3">
    <source>
        <dbReference type="ARBA" id="ARBA00007532"/>
    </source>
</evidence>
<evidence type="ECO:0000256" key="11">
    <source>
        <dbReference type="ARBA" id="ARBA00023157"/>
    </source>
</evidence>
<feature type="binding site" evidence="15">
    <location>
        <position position="318"/>
    </location>
    <ligand>
        <name>FAD</name>
        <dbReference type="ChEBI" id="CHEBI:57692"/>
    </ligand>
</feature>
<dbReference type="PANTHER" id="PTHR22912">
    <property type="entry name" value="DISULFIDE OXIDOREDUCTASE"/>
    <property type="match status" value="1"/>
</dbReference>
<dbReference type="EMBL" id="JXII01000001">
    <property type="protein sequence ID" value="KIH71912.1"/>
    <property type="molecule type" value="Genomic_DNA"/>
</dbReference>
<evidence type="ECO:0000256" key="8">
    <source>
        <dbReference type="ARBA" id="ARBA00022827"/>
    </source>
</evidence>
<dbReference type="InterPro" id="IPR001100">
    <property type="entry name" value="Pyr_nuc-diS_OxRdtase"/>
</dbReference>
<dbReference type="PRINTS" id="PR00411">
    <property type="entry name" value="PNDRDTASEI"/>
</dbReference>
<name>A0A0C2E9I0_9STAP</name>
<dbReference type="Proteomes" id="UP000031546">
    <property type="component" value="Unassembled WGS sequence"/>
</dbReference>
<keyword evidence="23" id="KW-1185">Reference proteome</keyword>
<keyword evidence="15" id="KW-0547">Nucleotide-binding</keyword>
<reference evidence="23" key="2">
    <citation type="submission" date="2020-04" db="EMBL/GenBank/DDBJ databases">
        <title>Genome analysis and biological profiling of marine Cellulosimicrobium funkei MOSEL-ME6.</title>
        <authorList>
            <person name="Tanveer F."/>
            <person name="Xie Y."/>
            <person name="Shinwari Z.K."/>
        </authorList>
    </citation>
    <scope>NUCLEOTIDE SEQUENCE [LARGE SCALE GENOMIC DNA]</scope>
    <source>
        <strain evidence="23">MOSEL-ME25</strain>
    </source>
</reference>
<dbReference type="FunFam" id="3.30.390.30:FF:000001">
    <property type="entry name" value="Dihydrolipoyl dehydrogenase"/>
    <property type="match status" value="1"/>
</dbReference>
<dbReference type="GO" id="GO:0005737">
    <property type="term" value="C:cytoplasm"/>
    <property type="evidence" value="ECO:0007669"/>
    <property type="project" value="UniProtKB-SubCell"/>
</dbReference>
<dbReference type="OrthoDB" id="9800167at2"/>
<dbReference type="GO" id="GO:0006103">
    <property type="term" value="P:2-oxoglutarate metabolic process"/>
    <property type="evidence" value="ECO:0007669"/>
    <property type="project" value="TreeGrafter"/>
</dbReference>
<comment type="cofactor">
    <cofactor evidence="15 17">
        <name>FAD</name>
        <dbReference type="ChEBI" id="CHEBI:57692"/>
    </cofactor>
    <text evidence="15 17">Binds 1 FAD per subunit.</text>
</comment>
<evidence type="ECO:0000256" key="13">
    <source>
        <dbReference type="ARBA" id="ARBA00049187"/>
    </source>
</evidence>
<evidence type="ECO:0000259" key="18">
    <source>
        <dbReference type="Pfam" id="PF02852"/>
    </source>
</evidence>
<evidence type="ECO:0000256" key="4">
    <source>
        <dbReference type="ARBA" id="ARBA00012608"/>
    </source>
</evidence>
<dbReference type="PIRSF" id="PIRSF000350">
    <property type="entry name" value="Mercury_reductase_MerA"/>
    <property type="match status" value="1"/>
</dbReference>
<gene>
    <name evidence="21" type="primary">lpdA</name>
    <name evidence="21" type="ORF">F7P68_0000685</name>
    <name evidence="20" type="ORF">SN16_00675</name>
</gene>
<evidence type="ECO:0000256" key="2">
    <source>
        <dbReference type="ARBA" id="ARBA00004496"/>
    </source>
</evidence>
<dbReference type="SUPFAM" id="SSF55424">
    <property type="entry name" value="FAD/NAD-linked reductases, dimerisation (C-terminal) domain"/>
    <property type="match status" value="1"/>
</dbReference>
<evidence type="ECO:0000256" key="14">
    <source>
        <dbReference type="PIRSR" id="PIRSR000350-2"/>
    </source>
</evidence>
<organism evidence="20 22">
    <name type="scientific">Salinicoccus roseus</name>
    <dbReference type="NCBI Taxonomy" id="45670"/>
    <lineage>
        <taxon>Bacteria</taxon>
        <taxon>Bacillati</taxon>
        <taxon>Bacillota</taxon>
        <taxon>Bacilli</taxon>
        <taxon>Bacillales</taxon>
        <taxon>Staphylococcaceae</taxon>
        <taxon>Salinicoccus</taxon>
    </lineage>
</organism>
<dbReference type="InterPro" id="IPR050151">
    <property type="entry name" value="Class-I_Pyr_Nuc-Dis_Oxidored"/>
</dbReference>
<feature type="binding site" evidence="15">
    <location>
        <begin position="153"/>
        <end position="155"/>
    </location>
    <ligand>
        <name>FAD</name>
        <dbReference type="ChEBI" id="CHEBI:57692"/>
    </ligand>
</feature>
<dbReference type="Pfam" id="PF07992">
    <property type="entry name" value="Pyr_redox_2"/>
    <property type="match status" value="1"/>
</dbReference>
<comment type="similarity">
    <text evidence="3 17">Belongs to the class-I pyridine nucleotide-disulfide oxidoreductase family.</text>
</comment>
<keyword evidence="12 17" id="KW-0676">Redox-active center</keyword>
<evidence type="ECO:0000256" key="1">
    <source>
        <dbReference type="ARBA" id="ARBA00002052"/>
    </source>
</evidence>
<dbReference type="SUPFAM" id="SSF51905">
    <property type="entry name" value="FAD/NAD(P)-binding domain"/>
    <property type="match status" value="1"/>
</dbReference>
<feature type="domain" description="FAD/NAD(P)-binding" evidence="19">
    <location>
        <begin position="5"/>
        <end position="333"/>
    </location>
</feature>
<keyword evidence="10 15" id="KW-0520">NAD</keyword>
<dbReference type="AlphaFoldDB" id="A0A0C2E9I0"/>
<reference evidence="21" key="3">
    <citation type="submission" date="2020-04" db="EMBL/GenBank/DDBJ databases">
        <authorList>
            <person name="Tanveer F."/>
            <person name="Xie Y."/>
            <person name="Shinwari Z.K."/>
        </authorList>
    </citation>
    <scope>NUCLEOTIDE SEQUENCE</scope>
    <source>
        <strain evidence="21">MOSEL-ME25</strain>
    </source>
</reference>
<dbReference type="InterPro" id="IPR036188">
    <property type="entry name" value="FAD/NAD-bd_sf"/>
</dbReference>
<evidence type="ECO:0000256" key="15">
    <source>
        <dbReference type="PIRSR" id="PIRSR000350-3"/>
    </source>
</evidence>
<dbReference type="Pfam" id="PF02852">
    <property type="entry name" value="Pyr_redox_dim"/>
    <property type="match status" value="1"/>
</dbReference>
<evidence type="ECO:0000256" key="17">
    <source>
        <dbReference type="RuleBase" id="RU003692"/>
    </source>
</evidence>
<feature type="binding site" evidence="15">
    <location>
        <position position="114"/>
    </location>
    <ligand>
        <name>FAD</name>
        <dbReference type="ChEBI" id="CHEBI:57692"/>
    </ligand>
</feature>
<dbReference type="EMBL" id="JABEVU030000001">
    <property type="protein sequence ID" value="MDB0579052.1"/>
    <property type="molecule type" value="Genomic_DNA"/>
</dbReference>
<protein>
    <recommendedName>
        <fullName evidence="5 17">Dihydrolipoyl dehydrogenase</fullName>
        <ecNumber evidence="4 17">1.8.1.4</ecNumber>
    </recommendedName>
</protein>
<comment type="caution">
    <text evidence="20">The sequence shown here is derived from an EMBL/GenBank/DDBJ whole genome shotgun (WGS) entry which is preliminary data.</text>
</comment>
<dbReference type="Gene3D" id="3.30.390.30">
    <property type="match status" value="1"/>
</dbReference>
<evidence type="ECO:0000256" key="7">
    <source>
        <dbReference type="ARBA" id="ARBA00022630"/>
    </source>
</evidence>
<keyword evidence="9 17" id="KW-0560">Oxidoreductase</keyword>
<evidence type="ECO:0000313" key="23">
    <source>
        <dbReference type="Proteomes" id="UP000527860"/>
    </source>
</evidence>
<evidence type="ECO:0000256" key="9">
    <source>
        <dbReference type="ARBA" id="ARBA00023002"/>
    </source>
</evidence>
<evidence type="ECO:0000256" key="5">
    <source>
        <dbReference type="ARBA" id="ARBA00016961"/>
    </source>
</evidence>
<accession>A0A0C2E9I0</accession>
<comment type="catalytic activity">
    <reaction evidence="13 17">
        <text>N(6)-[(R)-dihydrolipoyl]-L-lysyl-[protein] + NAD(+) = N(6)-[(R)-lipoyl]-L-lysyl-[protein] + NADH + H(+)</text>
        <dbReference type="Rhea" id="RHEA:15045"/>
        <dbReference type="Rhea" id="RHEA-COMP:10474"/>
        <dbReference type="Rhea" id="RHEA-COMP:10475"/>
        <dbReference type="ChEBI" id="CHEBI:15378"/>
        <dbReference type="ChEBI" id="CHEBI:57540"/>
        <dbReference type="ChEBI" id="CHEBI:57945"/>
        <dbReference type="ChEBI" id="CHEBI:83099"/>
        <dbReference type="ChEBI" id="CHEBI:83100"/>
        <dbReference type="EC" id="1.8.1.4"/>
    </reaction>
</comment>
<dbReference type="Proteomes" id="UP000527860">
    <property type="component" value="Unassembled WGS sequence"/>
</dbReference>
<evidence type="ECO:0000256" key="10">
    <source>
        <dbReference type="ARBA" id="ARBA00023027"/>
    </source>
</evidence>
<reference evidence="21 23" key="4">
    <citation type="submission" date="2022-12" db="EMBL/GenBank/DDBJ databases">
        <title>Genome analysis and biological profiling of marine Salinicoccus roseus MOSEL-ME25.</title>
        <authorList>
            <person name="Mirza F.T."/>
            <person name="Xie Y."/>
            <person name="Shinwari Z.K."/>
        </authorList>
    </citation>
    <scope>NUCLEOTIDE SEQUENCE [LARGE SCALE GENOMIC DNA]</scope>
    <source>
        <strain evidence="21 23">MOSEL-ME25</strain>
    </source>
</reference>
<evidence type="ECO:0000313" key="21">
    <source>
        <dbReference type="EMBL" id="MDB0579052.1"/>
    </source>
</evidence>
<evidence type="ECO:0000256" key="12">
    <source>
        <dbReference type="ARBA" id="ARBA00023284"/>
    </source>
</evidence>
<comment type="function">
    <text evidence="1">Lipoamide dehydrogenase is a component of the alpha-ketoacid dehydrogenase complexes.</text>
</comment>
<evidence type="ECO:0000259" key="19">
    <source>
        <dbReference type="Pfam" id="PF07992"/>
    </source>
</evidence>
<feature type="domain" description="Pyridine nucleotide-disulphide oxidoreductase dimerisation" evidence="18">
    <location>
        <begin position="353"/>
        <end position="460"/>
    </location>
</feature>